<dbReference type="InterPro" id="IPR028082">
    <property type="entry name" value="Peripla_BP_I"/>
</dbReference>
<dbReference type="PANTHER" id="PTHR35271:SF1">
    <property type="entry name" value="ABC TRANSPORTER, SUBSTRATE-BINDING LIPOPROTEIN"/>
    <property type="match status" value="1"/>
</dbReference>
<evidence type="ECO:0000313" key="2">
    <source>
        <dbReference type="EMBL" id="NIJ57698.1"/>
    </source>
</evidence>
<dbReference type="SUPFAM" id="SSF53822">
    <property type="entry name" value="Periplasmic binding protein-like I"/>
    <property type="match status" value="1"/>
</dbReference>
<keyword evidence="3" id="KW-1185">Reference proteome</keyword>
<dbReference type="CDD" id="cd06325">
    <property type="entry name" value="PBP1_ABC_unchar_transporter"/>
    <property type="match status" value="1"/>
</dbReference>
<protein>
    <submittedName>
        <fullName evidence="2">ABC transport system substrate-binding protein</fullName>
    </submittedName>
</protein>
<evidence type="ECO:0000256" key="1">
    <source>
        <dbReference type="SAM" id="SignalP"/>
    </source>
</evidence>
<organism evidence="2 3">
    <name type="scientific">Pseudochelatococcus lubricantis</name>
    <dbReference type="NCBI Taxonomy" id="1538102"/>
    <lineage>
        <taxon>Bacteria</taxon>
        <taxon>Pseudomonadati</taxon>
        <taxon>Pseudomonadota</taxon>
        <taxon>Alphaproteobacteria</taxon>
        <taxon>Hyphomicrobiales</taxon>
        <taxon>Chelatococcaceae</taxon>
        <taxon>Pseudochelatococcus</taxon>
    </lineage>
</organism>
<sequence>MIRTVGAAFALLLAGGVWGADSAAAQTQTVAITSIVDHPALNAVHEGAVAALARAGFNEGKEIKVVFESAQGQPATAVQIARKFVGEKPAVIIGISTPSAQALAAATKSIPVVFSAVTDPVGAQLVASADKPGGNVTGVSDRAPTEDQVALIRELTPDAKTVGVLFNPGEPNSVTAVKELKEAAAKIGLSVVEAPATKTAEVQGAARSLVGKADVAFVPTDNTVVSALEAVTGALIAAKIPLYAADTDSVARGAFASVGFNYRQVGERTGELVARILKGEKPSDLPVQFAQGTDLYLNKGVAGKIGVTLSEAAVKRAVKVID</sequence>
<gene>
    <name evidence="2" type="ORF">FHS82_001534</name>
</gene>
<feature type="signal peptide" evidence="1">
    <location>
        <begin position="1"/>
        <end position="19"/>
    </location>
</feature>
<reference evidence="2 3" key="1">
    <citation type="submission" date="2020-03" db="EMBL/GenBank/DDBJ databases">
        <title>Genomic Encyclopedia of Type Strains, Phase IV (KMG-IV): sequencing the most valuable type-strain genomes for metagenomic binning, comparative biology and taxonomic classification.</title>
        <authorList>
            <person name="Goeker M."/>
        </authorList>
    </citation>
    <scope>NUCLEOTIDE SEQUENCE [LARGE SCALE GENOMIC DNA]</scope>
    <source>
        <strain evidence="2 3">DSM 103870</strain>
    </source>
</reference>
<keyword evidence="1" id="KW-0732">Signal</keyword>
<dbReference type="Proteomes" id="UP001429580">
    <property type="component" value="Unassembled WGS sequence"/>
</dbReference>
<comment type="caution">
    <text evidence="2">The sequence shown here is derived from an EMBL/GenBank/DDBJ whole genome shotgun (WGS) entry which is preliminary data.</text>
</comment>
<name>A0ABX0UXR4_9HYPH</name>
<dbReference type="Gene3D" id="3.40.50.2300">
    <property type="match status" value="2"/>
</dbReference>
<evidence type="ECO:0000313" key="3">
    <source>
        <dbReference type="Proteomes" id="UP001429580"/>
    </source>
</evidence>
<dbReference type="Pfam" id="PF04392">
    <property type="entry name" value="ABC_sub_bind"/>
    <property type="match status" value="1"/>
</dbReference>
<dbReference type="PANTHER" id="PTHR35271">
    <property type="entry name" value="ABC TRANSPORTER, SUBSTRATE-BINDING LIPOPROTEIN-RELATED"/>
    <property type="match status" value="1"/>
</dbReference>
<accession>A0ABX0UXR4</accession>
<dbReference type="EMBL" id="JAASQI010000003">
    <property type="protein sequence ID" value="NIJ57698.1"/>
    <property type="molecule type" value="Genomic_DNA"/>
</dbReference>
<feature type="chain" id="PRO_5046284981" evidence="1">
    <location>
        <begin position="20"/>
        <end position="322"/>
    </location>
</feature>
<dbReference type="InterPro" id="IPR007487">
    <property type="entry name" value="ABC_transpt-TYRBP-like"/>
</dbReference>
<proteinExistence type="predicted"/>